<accession>A0A7J6TD79</accession>
<name>A0A7J6TD79_PEROL</name>
<evidence type="ECO:0000313" key="2">
    <source>
        <dbReference type="EMBL" id="KAF4743198.1"/>
    </source>
</evidence>
<protein>
    <submittedName>
        <fullName evidence="2">Uncharacterized protein</fullName>
    </submittedName>
</protein>
<reference evidence="2 3" key="1">
    <citation type="submission" date="2020-04" db="EMBL/GenBank/DDBJ databases">
        <title>Perkinsus olseni comparative genomics.</title>
        <authorList>
            <person name="Bogema D.R."/>
        </authorList>
    </citation>
    <scope>NUCLEOTIDE SEQUENCE [LARGE SCALE GENOMIC DNA]</scope>
    <source>
        <strain evidence="2">ATCC PRA-205</strain>
    </source>
</reference>
<feature type="region of interest" description="Disordered" evidence="1">
    <location>
        <begin position="1"/>
        <end position="114"/>
    </location>
</feature>
<feature type="compositionally biased region" description="Basic residues" evidence="1">
    <location>
        <begin position="62"/>
        <end position="75"/>
    </location>
</feature>
<evidence type="ECO:0000256" key="1">
    <source>
        <dbReference type="SAM" id="MobiDB-lite"/>
    </source>
</evidence>
<feature type="compositionally biased region" description="Low complexity" evidence="1">
    <location>
        <begin position="11"/>
        <end position="24"/>
    </location>
</feature>
<sequence length="348" mass="40005">QLPTPEEIGPSRSSTTSAAQAASNAEDDLTTHHKRAIGSTELRERISLRLKTQAEVSGASGKKAKSKGKVVRRVAQKCAADRKDKPKPSVKRQKELRQKKRQERDDGVSSSWEALQSTNPLDDVSLHLKERLAVYVPLTQFYGYWGWQSREVVEDFAADLFDLKPSSVHRWCHDFETAHYLEEDRRGKHSEVRSPLFDAEYQGFRERFRHYVKANSIGKDGSPNLTADALPEWVNSDMELGEGDKYSNRTILRWAREGRCRHDIVVADRQRLYKELEEVRPSLQTMDDYTLEEAENSAATHILISQDEKIYHTMIINHSKDTQRRYWSDGTFTKLRQKTPVRSHLAGP</sequence>
<dbReference type="AlphaFoldDB" id="A0A7J6TD79"/>
<feature type="compositionally biased region" description="Basic and acidic residues" evidence="1">
    <location>
        <begin position="79"/>
        <end position="107"/>
    </location>
</feature>
<dbReference type="Proteomes" id="UP000574390">
    <property type="component" value="Unassembled WGS sequence"/>
</dbReference>
<dbReference type="EMBL" id="JABANM010008092">
    <property type="protein sequence ID" value="KAF4743198.1"/>
    <property type="molecule type" value="Genomic_DNA"/>
</dbReference>
<gene>
    <name evidence="2" type="ORF">FOZ62_001470</name>
</gene>
<proteinExistence type="predicted"/>
<feature type="non-terminal residue" evidence="2">
    <location>
        <position position="1"/>
    </location>
</feature>
<evidence type="ECO:0000313" key="3">
    <source>
        <dbReference type="Proteomes" id="UP000574390"/>
    </source>
</evidence>
<organism evidence="2 3">
    <name type="scientific">Perkinsus olseni</name>
    <name type="common">Perkinsus atlanticus</name>
    <dbReference type="NCBI Taxonomy" id="32597"/>
    <lineage>
        <taxon>Eukaryota</taxon>
        <taxon>Sar</taxon>
        <taxon>Alveolata</taxon>
        <taxon>Perkinsozoa</taxon>
        <taxon>Perkinsea</taxon>
        <taxon>Perkinsida</taxon>
        <taxon>Perkinsidae</taxon>
        <taxon>Perkinsus</taxon>
    </lineage>
</organism>
<comment type="caution">
    <text evidence="2">The sequence shown here is derived from an EMBL/GenBank/DDBJ whole genome shotgun (WGS) entry which is preliminary data.</text>
</comment>